<evidence type="ECO:0000313" key="3">
    <source>
        <dbReference type="Proteomes" id="UP000037600"/>
    </source>
</evidence>
<feature type="chain" id="PRO_5005298608" evidence="1">
    <location>
        <begin position="21"/>
        <end position="742"/>
    </location>
</feature>
<dbReference type="SMART" id="SM00710">
    <property type="entry name" value="PbH1"/>
    <property type="match status" value="6"/>
</dbReference>
<organism evidence="2 3">
    <name type="scientific">Catenovulum maritimum</name>
    <dbReference type="NCBI Taxonomy" id="1513271"/>
    <lineage>
        <taxon>Bacteria</taxon>
        <taxon>Pseudomonadati</taxon>
        <taxon>Pseudomonadota</taxon>
        <taxon>Gammaproteobacteria</taxon>
        <taxon>Alteromonadales</taxon>
        <taxon>Alteromonadaceae</taxon>
        <taxon>Catenovulum</taxon>
    </lineage>
</organism>
<dbReference type="InterPro" id="IPR006626">
    <property type="entry name" value="PbH1"/>
</dbReference>
<evidence type="ECO:0000256" key="1">
    <source>
        <dbReference type="SAM" id="SignalP"/>
    </source>
</evidence>
<dbReference type="Proteomes" id="UP000037600">
    <property type="component" value="Unassembled WGS sequence"/>
</dbReference>
<dbReference type="Gene3D" id="2.160.20.10">
    <property type="entry name" value="Single-stranded right-handed beta-helix, Pectin lyase-like"/>
    <property type="match status" value="2"/>
</dbReference>
<keyword evidence="2" id="KW-0456">Lyase</keyword>
<sequence length="742" mass="82135">MLACLVLVLTSLALIKNSVAAEYLVGSQQEYRQVTKKLKAGDVLVLKNGVWKDFEIVFKGKGTKANPITLTAETKGKVILSGLSNLRIAGEYLIVKGLVFKDGYTPTNEVISFKYNSKELAHNSRVTEVVIDEYSNPDRFESDYWVGMYGQNNRFDHSFLRGKRNKGVTMAVRLNTKESQENRHRIDHNYFGPRPIFGSNGGETLRIGTSHYSLSNSYTLVENNYFDRCDGEVEIISVKSGKNILRNNVFFESQGTLTLRHGNGNLVESNLFIGNGVNHTGGIRVINKDQIIRNNYLSGLTGSRFGSGFTIMNGVPNSKINRYHQVENALIENNTFIDIDNIHLAAGADSERTAAPINSVFKRNLLVNQSKQTPFSIFDDISGIKFSDNLANFNLSKINSGFVSKKAIELNKDANGLLVANSKNYGAQLDFVIDKAKTGPTWYDKSDLAKQFDSGKLVKVSPADSALSKAVSAASSGDIIELESGEYVVSKILMLNKVLTIKAADNANVVVYPERSTLFEIQNFGALKIDGLTISGLKAPDSSGNTLIRTQKWGMFYNYQLTVINSRVIDLDINHSYHFFDAGSRSFADHITIKNSVFKNITGDFLRLNKETDDLGIYNAEYVTLKDNEFDNIGGALLDLYRGGTDESTFGPHAYVKGNKIHNIGHSKRNKINAAIKLHGVQQSYVSGNQFTQSELIKVEHTVGDPVTEIENNQFTATAKPEAVELVFKQASTAKITNNTYQ</sequence>
<dbReference type="InterPro" id="IPR039513">
    <property type="entry name" value="PL-6"/>
</dbReference>
<comment type="caution">
    <text evidence="2">The sequence shown here is derived from an EMBL/GenBank/DDBJ whole genome shotgun (WGS) entry which is preliminary data.</text>
</comment>
<proteinExistence type="predicted"/>
<dbReference type="InterPro" id="IPR011050">
    <property type="entry name" value="Pectin_lyase_fold/virulence"/>
</dbReference>
<evidence type="ECO:0000313" key="2">
    <source>
        <dbReference type="EMBL" id="KMT67005.1"/>
    </source>
</evidence>
<dbReference type="CDD" id="cd14251">
    <property type="entry name" value="PL-6"/>
    <property type="match status" value="1"/>
</dbReference>
<reference evidence="2 3" key="1">
    <citation type="submission" date="2015-04" db="EMBL/GenBank/DDBJ databases">
        <title>Draft Genome Sequence of the Novel Agar-Digesting Marine Bacterium Q1.</title>
        <authorList>
            <person name="Li Y."/>
            <person name="Li D."/>
            <person name="Chen G."/>
            <person name="Du Z."/>
        </authorList>
    </citation>
    <scope>NUCLEOTIDE SEQUENCE [LARGE SCALE GENOMIC DNA]</scope>
    <source>
        <strain evidence="2 3">Q1</strain>
    </source>
</reference>
<dbReference type="Pfam" id="PF14592">
    <property type="entry name" value="Chondroitinas_B"/>
    <property type="match status" value="1"/>
</dbReference>
<accession>A0A0J8GW68</accession>
<dbReference type="SUPFAM" id="SSF51126">
    <property type="entry name" value="Pectin lyase-like"/>
    <property type="match status" value="2"/>
</dbReference>
<dbReference type="GO" id="GO:0016829">
    <property type="term" value="F:lyase activity"/>
    <property type="evidence" value="ECO:0007669"/>
    <property type="project" value="UniProtKB-KW"/>
</dbReference>
<feature type="signal peptide" evidence="1">
    <location>
        <begin position="1"/>
        <end position="20"/>
    </location>
</feature>
<dbReference type="InterPro" id="IPR012334">
    <property type="entry name" value="Pectin_lyas_fold"/>
</dbReference>
<dbReference type="AlphaFoldDB" id="A0A0J8GW68"/>
<dbReference type="PATRIC" id="fig|1513271.3.peg.287"/>
<name>A0A0J8GW68_9ALTE</name>
<protein>
    <submittedName>
        <fullName evidence="2">Alginate lyase</fullName>
    </submittedName>
</protein>
<dbReference type="EMBL" id="LAZL01000002">
    <property type="protein sequence ID" value="KMT67005.1"/>
    <property type="molecule type" value="Genomic_DNA"/>
</dbReference>
<keyword evidence="1" id="KW-0732">Signal</keyword>
<dbReference type="STRING" id="1513271.XM47_01370"/>
<keyword evidence="3" id="KW-1185">Reference proteome</keyword>
<gene>
    <name evidence="2" type="ORF">XM47_01370</name>
</gene>